<evidence type="ECO:0000256" key="1">
    <source>
        <dbReference type="SAM" id="Phobius"/>
    </source>
</evidence>
<gene>
    <name evidence="2" type="ORF">R0137_14255</name>
</gene>
<dbReference type="Pfam" id="PF09842">
    <property type="entry name" value="DUF2069"/>
    <property type="match status" value="1"/>
</dbReference>
<evidence type="ECO:0000313" key="2">
    <source>
        <dbReference type="EMBL" id="WOJ96399.1"/>
    </source>
</evidence>
<dbReference type="RefSeq" id="WP_407327079.1">
    <property type="nucleotide sequence ID" value="NZ_CP136865.1"/>
</dbReference>
<keyword evidence="1" id="KW-0812">Transmembrane</keyword>
<sequence>MSTEQVSSTARGSVVLRIWLGTWLGLLLLLGTQLLDAWQRSVPAVLLFFWFTPLLILIPGMLRDHLRSYTWLAFVSLLYFVFATLRLFAEPGSLRAQAELGAVILLFLCSMFYVRQRSRELQALSDAGAISEV</sequence>
<protein>
    <submittedName>
        <fullName evidence="2">DUF2069 domain-containing protein</fullName>
    </submittedName>
</protein>
<dbReference type="InterPro" id="IPR018643">
    <property type="entry name" value="DUF2069_membrane"/>
</dbReference>
<name>A0ABZ0IA63_9GAMM</name>
<dbReference type="Proteomes" id="UP001626549">
    <property type="component" value="Chromosome"/>
</dbReference>
<reference evidence="2 3" key="1">
    <citation type="submission" date="2023-10" db="EMBL/GenBank/DDBJ databases">
        <title>Two novel species belonging to the OM43/NOR5 clade.</title>
        <authorList>
            <person name="Park M."/>
        </authorList>
    </citation>
    <scope>NUCLEOTIDE SEQUENCE [LARGE SCALE GENOMIC DNA]</scope>
    <source>
        <strain evidence="2 3">IMCC45268</strain>
    </source>
</reference>
<evidence type="ECO:0000313" key="3">
    <source>
        <dbReference type="Proteomes" id="UP001626549"/>
    </source>
</evidence>
<organism evidence="2 3">
    <name type="scientific">Congregibacter brevis</name>
    <dbReference type="NCBI Taxonomy" id="3081201"/>
    <lineage>
        <taxon>Bacteria</taxon>
        <taxon>Pseudomonadati</taxon>
        <taxon>Pseudomonadota</taxon>
        <taxon>Gammaproteobacteria</taxon>
        <taxon>Cellvibrionales</taxon>
        <taxon>Halieaceae</taxon>
        <taxon>Congregibacter</taxon>
    </lineage>
</organism>
<feature type="transmembrane region" description="Helical" evidence="1">
    <location>
        <begin position="41"/>
        <end position="62"/>
    </location>
</feature>
<keyword evidence="3" id="KW-1185">Reference proteome</keyword>
<keyword evidence="1" id="KW-1133">Transmembrane helix</keyword>
<feature type="transmembrane region" description="Helical" evidence="1">
    <location>
        <begin position="14"/>
        <end position="35"/>
    </location>
</feature>
<proteinExistence type="predicted"/>
<keyword evidence="1" id="KW-0472">Membrane</keyword>
<dbReference type="EMBL" id="CP136865">
    <property type="protein sequence ID" value="WOJ96399.1"/>
    <property type="molecule type" value="Genomic_DNA"/>
</dbReference>
<feature type="transmembrane region" description="Helical" evidence="1">
    <location>
        <begin position="69"/>
        <end position="88"/>
    </location>
</feature>
<accession>A0ABZ0IA63</accession>
<feature type="transmembrane region" description="Helical" evidence="1">
    <location>
        <begin position="94"/>
        <end position="114"/>
    </location>
</feature>